<dbReference type="STRING" id="535712.A4Z71_04510"/>
<dbReference type="InterPro" id="IPR021408">
    <property type="entry name" value="DUF3046"/>
</dbReference>
<dbReference type="RefSeq" id="WP_070954738.1">
    <property type="nucleotide sequence ID" value="NZ_CP015208.1"/>
</dbReference>
<reference evidence="1 2" key="1">
    <citation type="journal article" date="2016" name="Biochim. Biophys. Acta">
        <title>Photochemical characterization of actinorhodopsin and its functional existence in the natural host.</title>
        <authorList>
            <person name="Nakamura S."/>
            <person name="Kikukawa T."/>
            <person name="Tamogami J."/>
            <person name="Kamiya M."/>
            <person name="Aizawa T."/>
            <person name="Hahn M.W."/>
            <person name="Ihara K."/>
            <person name="Kamo N."/>
            <person name="Demura M."/>
        </authorList>
    </citation>
    <scope>NUCLEOTIDE SEQUENCE [LARGE SCALE GENOMIC DNA]</scope>
    <source>
        <strain evidence="1 2">MWH-Dar1</strain>
    </source>
</reference>
<dbReference type="EMBL" id="CP015208">
    <property type="protein sequence ID" value="AOY56230.1"/>
    <property type="molecule type" value="Genomic_DNA"/>
</dbReference>
<dbReference type="AlphaFoldDB" id="A0A1D9DZM8"/>
<proteinExistence type="predicted"/>
<evidence type="ECO:0008006" key="3">
    <source>
        <dbReference type="Google" id="ProtNLM"/>
    </source>
</evidence>
<name>A0A1D9DZM8_9MICO</name>
<dbReference type="OrthoDB" id="3215033at2"/>
<protein>
    <recommendedName>
        <fullName evidence="3">Signal transduction histidine kinase</fullName>
    </recommendedName>
</protein>
<gene>
    <name evidence="1" type="ORF">A4Z71_04510</name>
</gene>
<dbReference type="Proteomes" id="UP000243784">
    <property type="component" value="Chromosome"/>
</dbReference>
<accession>A0A1D9DZM8</accession>
<dbReference type="KEGG" id="rpla:A4Z71_04510"/>
<evidence type="ECO:0000313" key="2">
    <source>
        <dbReference type="Proteomes" id="UP000243784"/>
    </source>
</evidence>
<evidence type="ECO:0000313" key="1">
    <source>
        <dbReference type="EMBL" id="AOY56230.1"/>
    </source>
</evidence>
<keyword evidence="2" id="KW-1185">Reference proteome</keyword>
<organism evidence="1 2">
    <name type="scientific">Candidatus Rhodoluna planktonica</name>
    <dbReference type="NCBI Taxonomy" id="535712"/>
    <lineage>
        <taxon>Bacteria</taxon>
        <taxon>Bacillati</taxon>
        <taxon>Actinomycetota</taxon>
        <taxon>Actinomycetes</taxon>
        <taxon>Micrococcales</taxon>
        <taxon>Microbacteriaceae</taxon>
        <taxon>Luna cluster</taxon>
        <taxon>Luna-1 subcluster</taxon>
        <taxon>Rhodoluna</taxon>
    </lineage>
</organism>
<sequence length="75" mass="8429">MRISQFNELMSDEFGEQFSAVLMRDLKLSGFNDQTPNQAISSGEDPKDVWIAICQTQSVPKSRWHGVSKKPGSNK</sequence>
<dbReference type="Pfam" id="PF11248">
    <property type="entry name" value="DUF3046"/>
    <property type="match status" value="1"/>
</dbReference>